<dbReference type="SUPFAM" id="SSF53187">
    <property type="entry name" value="Zn-dependent exopeptidases"/>
    <property type="match status" value="1"/>
</dbReference>
<keyword evidence="5" id="KW-0645">Protease</keyword>
<dbReference type="Gene3D" id="1.10.10.10">
    <property type="entry name" value="Winged helix-like DNA-binding domain superfamily/Winged helix DNA-binding domain"/>
    <property type="match status" value="1"/>
</dbReference>
<feature type="binding site" evidence="1">
    <location>
        <position position="196"/>
    </location>
    <ligand>
        <name>Zn(2+)</name>
        <dbReference type="ChEBI" id="CHEBI:29105"/>
    </ligand>
</feature>
<feature type="binding site" evidence="1">
    <location>
        <position position="202"/>
    </location>
    <ligand>
        <name>Zn(2+)</name>
        <dbReference type="ChEBI" id="CHEBI:29105"/>
    </ligand>
</feature>
<evidence type="ECO:0000259" key="4">
    <source>
        <dbReference type="Pfam" id="PF16254"/>
    </source>
</evidence>
<evidence type="ECO:0000256" key="1">
    <source>
        <dbReference type="PIRSR" id="PIRSR015244-50"/>
    </source>
</evidence>
<feature type="domain" description="DUF2172" evidence="2">
    <location>
        <begin position="76"/>
        <end position="166"/>
    </location>
</feature>
<dbReference type="PIRSF" id="PIRSF015244">
    <property type="entry name" value="UCP015244"/>
    <property type="match status" value="1"/>
</dbReference>
<dbReference type="GO" id="GO:0004177">
    <property type="term" value="F:aminopeptidase activity"/>
    <property type="evidence" value="ECO:0007669"/>
    <property type="project" value="UniProtKB-KW"/>
</dbReference>
<dbReference type="InterPro" id="IPR032610">
    <property type="entry name" value="DUF2172"/>
</dbReference>
<feature type="domain" description="UCP01524 winged helix-turn-helix" evidence="3">
    <location>
        <begin position="364"/>
        <end position="440"/>
    </location>
</feature>
<dbReference type="GO" id="GO:0046872">
    <property type="term" value="F:metal ion binding"/>
    <property type="evidence" value="ECO:0007669"/>
    <property type="project" value="UniProtKB-KW"/>
</dbReference>
<keyword evidence="1" id="KW-0479">Metal-binding</keyword>
<dbReference type="Pfam" id="PF09940">
    <property type="entry name" value="DUF2172"/>
    <property type="match status" value="1"/>
</dbReference>
<dbReference type="InterPro" id="IPR032622">
    <property type="entry name" value="UCP01524_HTH"/>
</dbReference>
<reference evidence="5 6" key="1">
    <citation type="submission" date="2018-04" db="EMBL/GenBank/DDBJ databases">
        <title>Genomic Encyclopedia of Type Strains, Phase III (KMG-III): the genomes of soil and plant-associated and newly described type strains.</title>
        <authorList>
            <person name="Whitman W."/>
        </authorList>
    </citation>
    <scope>NUCLEOTIDE SEQUENCE [LARGE SCALE GENOMIC DNA]</scope>
    <source>
        <strain evidence="5 6">MA-olki</strain>
    </source>
</reference>
<keyword evidence="5" id="KW-0031">Aminopeptidase</keyword>
<evidence type="ECO:0000259" key="2">
    <source>
        <dbReference type="Pfam" id="PF09940"/>
    </source>
</evidence>
<dbReference type="InterPro" id="IPR012353">
    <property type="entry name" value="UCP015244"/>
</dbReference>
<dbReference type="AlphaFoldDB" id="A0A2T5TY73"/>
<feature type="domain" description="DUF4910" evidence="4">
    <location>
        <begin position="27"/>
        <end position="362"/>
    </location>
</feature>
<accession>A0A2T5TY73</accession>
<comment type="caution">
    <text evidence="5">The sequence shown here is derived from an EMBL/GenBank/DDBJ whole genome shotgun (WGS) entry which is preliminary data.</text>
</comment>
<dbReference type="Proteomes" id="UP000244013">
    <property type="component" value="Unassembled WGS sequence"/>
</dbReference>
<keyword evidence="1" id="KW-0862">Zinc</keyword>
<protein>
    <submittedName>
        <fullName evidence="5">Aminopeptidase-like protein</fullName>
    </submittedName>
</protein>
<dbReference type="Pfam" id="PF16221">
    <property type="entry name" value="HTH_47"/>
    <property type="match status" value="1"/>
</dbReference>
<dbReference type="Gene3D" id="3.50.30.90">
    <property type="match status" value="1"/>
</dbReference>
<sequence length="444" mass="48516">MPASSAMPLPHRSDTDERVDVGFDCMAFVKALFPLARSLTGDGVRKTLQEIAQYIPVSISEVTTGTPVLDWHVPKEWNIRSASIRSLSGETLIDFAYSNLHVVGYSRPISAVLSREELARHVYTLPDQPDAIPYRTGYYADDWGFCMQDSRWRAMQDDMYAVEIDSDLKAGHLTYGELLVPGLTDNEILISVHICHPSLANDNLSGIAVATALARQLLLTPGRMGVRFLFIPATIGAVTWLARNEAILGRIKHGMVLTCLGDAGGFHYKSSRRGAEIDSVASHVLARSPFASTLLPFTPYGYDERQYCSPGFDLPIGCLMRGVHGQFPEYHTSLDDCSFVGAAALDESLVIVSEIVSVLQRNVVYERIDGRGEPQLGERGLYRAIAGQKEAGGANQMDLLWLLNLADGHHSLLDIARRADTPFDRIDAAAALALTAGLVRVSGS</sequence>
<dbReference type="InterPro" id="IPR036388">
    <property type="entry name" value="WH-like_DNA-bd_sf"/>
</dbReference>
<evidence type="ECO:0000313" key="6">
    <source>
        <dbReference type="Proteomes" id="UP000244013"/>
    </source>
</evidence>
<organism evidence="5 6">
    <name type="scientific">Sphingomonas faeni</name>
    <dbReference type="NCBI Taxonomy" id="185950"/>
    <lineage>
        <taxon>Bacteria</taxon>
        <taxon>Pseudomonadati</taxon>
        <taxon>Pseudomonadota</taxon>
        <taxon>Alphaproteobacteria</taxon>
        <taxon>Sphingomonadales</taxon>
        <taxon>Sphingomonadaceae</taxon>
        <taxon>Sphingomonas</taxon>
    </lineage>
</organism>
<gene>
    <name evidence="5" type="ORF">C8J25_11149</name>
</gene>
<dbReference type="EMBL" id="QAYE01000011">
    <property type="protein sequence ID" value="PTW44213.1"/>
    <property type="molecule type" value="Genomic_DNA"/>
</dbReference>
<keyword evidence="5" id="KW-0378">Hydrolase</keyword>
<evidence type="ECO:0000259" key="3">
    <source>
        <dbReference type="Pfam" id="PF16221"/>
    </source>
</evidence>
<feature type="binding site" evidence="1">
    <location>
        <position position="331"/>
    </location>
    <ligand>
        <name>Zn(2+)</name>
        <dbReference type="ChEBI" id="CHEBI:29105"/>
    </ligand>
</feature>
<name>A0A2T5TY73_9SPHN</name>
<dbReference type="Pfam" id="PF16254">
    <property type="entry name" value="DUF4910"/>
    <property type="match status" value="1"/>
</dbReference>
<evidence type="ECO:0000313" key="5">
    <source>
        <dbReference type="EMBL" id="PTW44213.1"/>
    </source>
</evidence>
<dbReference type="InterPro" id="IPR032589">
    <property type="entry name" value="DUF4910"/>
</dbReference>
<proteinExistence type="predicted"/>
<comment type="cofactor">
    <cofactor evidence="1">
        <name>Zn(2+)</name>
        <dbReference type="ChEBI" id="CHEBI:29105"/>
    </cofactor>
    <text evidence="1">Binds 1 zinc ion per subunit.</text>
</comment>
<dbReference type="Gene3D" id="3.40.630.10">
    <property type="entry name" value="Zn peptidases"/>
    <property type="match status" value="1"/>
</dbReference>